<dbReference type="EMBL" id="SRLO01000083">
    <property type="protein sequence ID" value="TNN77429.1"/>
    <property type="molecule type" value="Genomic_DNA"/>
</dbReference>
<feature type="compositionally biased region" description="Low complexity" evidence="1">
    <location>
        <begin position="1"/>
        <end position="11"/>
    </location>
</feature>
<evidence type="ECO:0000313" key="3">
    <source>
        <dbReference type="Proteomes" id="UP000314294"/>
    </source>
</evidence>
<dbReference type="Proteomes" id="UP000314294">
    <property type="component" value="Unassembled WGS sequence"/>
</dbReference>
<dbReference type="AlphaFoldDB" id="A0A4Z2IHD4"/>
<evidence type="ECO:0000256" key="1">
    <source>
        <dbReference type="SAM" id="MobiDB-lite"/>
    </source>
</evidence>
<keyword evidence="3" id="KW-1185">Reference proteome</keyword>
<name>A0A4Z2IHD4_9TELE</name>
<accession>A0A4Z2IHD4</accession>
<comment type="caution">
    <text evidence="2">The sequence shown here is derived from an EMBL/GenBank/DDBJ whole genome shotgun (WGS) entry which is preliminary data.</text>
</comment>
<evidence type="ECO:0000313" key="2">
    <source>
        <dbReference type="EMBL" id="TNN77429.1"/>
    </source>
</evidence>
<sequence length="100" mass="11387">MEHRLTLAGGRLRTRGKQRVGREVQEDGRETGVQRGTPRQCQPQLLEVSIVHRHHWRLQLSTTHGSTIQVHSDSSGRRGQVDPMAIFQDFGESWDHIPDG</sequence>
<organism evidence="2 3">
    <name type="scientific">Liparis tanakae</name>
    <name type="common">Tanaka's snailfish</name>
    <dbReference type="NCBI Taxonomy" id="230148"/>
    <lineage>
        <taxon>Eukaryota</taxon>
        <taxon>Metazoa</taxon>
        <taxon>Chordata</taxon>
        <taxon>Craniata</taxon>
        <taxon>Vertebrata</taxon>
        <taxon>Euteleostomi</taxon>
        <taxon>Actinopterygii</taxon>
        <taxon>Neopterygii</taxon>
        <taxon>Teleostei</taxon>
        <taxon>Neoteleostei</taxon>
        <taxon>Acanthomorphata</taxon>
        <taxon>Eupercaria</taxon>
        <taxon>Perciformes</taxon>
        <taxon>Cottioidei</taxon>
        <taxon>Cottales</taxon>
        <taxon>Liparidae</taxon>
        <taxon>Liparis</taxon>
    </lineage>
</organism>
<gene>
    <name evidence="2" type="ORF">EYF80_012393</name>
</gene>
<feature type="region of interest" description="Disordered" evidence="1">
    <location>
        <begin position="1"/>
        <end position="39"/>
    </location>
</feature>
<proteinExistence type="predicted"/>
<feature type="compositionally biased region" description="Basic and acidic residues" evidence="1">
    <location>
        <begin position="20"/>
        <end position="32"/>
    </location>
</feature>
<protein>
    <submittedName>
        <fullName evidence="2">Uncharacterized protein</fullName>
    </submittedName>
</protein>
<reference evidence="2 3" key="1">
    <citation type="submission" date="2019-03" db="EMBL/GenBank/DDBJ databases">
        <title>First draft genome of Liparis tanakae, snailfish: a comprehensive survey of snailfish specific genes.</title>
        <authorList>
            <person name="Kim W."/>
            <person name="Song I."/>
            <person name="Jeong J.-H."/>
            <person name="Kim D."/>
            <person name="Kim S."/>
            <person name="Ryu S."/>
            <person name="Song J.Y."/>
            <person name="Lee S.K."/>
        </authorList>
    </citation>
    <scope>NUCLEOTIDE SEQUENCE [LARGE SCALE GENOMIC DNA]</scope>
    <source>
        <tissue evidence="2">Muscle</tissue>
    </source>
</reference>